<evidence type="ECO:0000259" key="11">
    <source>
        <dbReference type="PROSITE" id="PS50157"/>
    </source>
</evidence>
<evidence type="ECO:0000256" key="5">
    <source>
        <dbReference type="ARBA" id="ARBA00022833"/>
    </source>
</evidence>
<keyword evidence="8" id="KW-0804">Transcription</keyword>
<keyword evidence="9" id="KW-0539">Nucleus</keyword>
<reference evidence="12" key="1">
    <citation type="submission" date="2020-08" db="EMBL/GenBank/DDBJ databases">
        <title>Chromosome-level assembly of Southern catfish (Silurus meridionalis) provides insights into visual adaptation to the nocturnal and benthic lifestyles.</title>
        <authorList>
            <person name="Zhang Y."/>
            <person name="Wang D."/>
            <person name="Peng Z."/>
        </authorList>
    </citation>
    <scope>NUCLEOTIDE SEQUENCE</scope>
    <source>
        <strain evidence="12">SWU-2019-XX</strain>
        <tissue evidence="12">Muscle</tissue>
    </source>
</reference>
<dbReference type="GO" id="GO:0008270">
    <property type="term" value="F:zinc ion binding"/>
    <property type="evidence" value="ECO:0007669"/>
    <property type="project" value="UniProtKB-KW"/>
</dbReference>
<keyword evidence="6" id="KW-0805">Transcription regulation</keyword>
<protein>
    <recommendedName>
        <fullName evidence="11">C2H2-type domain-containing protein</fullName>
    </recommendedName>
</protein>
<evidence type="ECO:0000256" key="10">
    <source>
        <dbReference type="PROSITE-ProRule" id="PRU00042"/>
    </source>
</evidence>
<dbReference type="Gene3D" id="3.30.160.60">
    <property type="entry name" value="Classic Zinc Finger"/>
    <property type="match status" value="1"/>
</dbReference>
<evidence type="ECO:0000256" key="2">
    <source>
        <dbReference type="ARBA" id="ARBA00022723"/>
    </source>
</evidence>
<dbReference type="InterPro" id="IPR013087">
    <property type="entry name" value="Znf_C2H2_type"/>
</dbReference>
<dbReference type="SUPFAM" id="SSF57667">
    <property type="entry name" value="beta-beta-alpha zinc fingers"/>
    <property type="match status" value="1"/>
</dbReference>
<dbReference type="PANTHER" id="PTHR24384:SF189">
    <property type="entry name" value="C2H2-TYPE DOMAIN-CONTAINING PROTEIN-RELATED"/>
    <property type="match status" value="1"/>
</dbReference>
<evidence type="ECO:0000256" key="3">
    <source>
        <dbReference type="ARBA" id="ARBA00022737"/>
    </source>
</evidence>
<comment type="subcellular location">
    <subcellularLocation>
        <location evidence="1">Nucleus</location>
    </subcellularLocation>
</comment>
<dbReference type="InterPro" id="IPR036236">
    <property type="entry name" value="Znf_C2H2_sf"/>
</dbReference>
<keyword evidence="5" id="KW-0862">Zinc</keyword>
<evidence type="ECO:0000313" key="13">
    <source>
        <dbReference type="Proteomes" id="UP000606274"/>
    </source>
</evidence>
<proteinExistence type="predicted"/>
<dbReference type="GO" id="GO:0005634">
    <property type="term" value="C:nucleus"/>
    <property type="evidence" value="ECO:0007669"/>
    <property type="project" value="UniProtKB-SubCell"/>
</dbReference>
<keyword evidence="4 10" id="KW-0863">Zinc-finger</keyword>
<evidence type="ECO:0000256" key="4">
    <source>
        <dbReference type="ARBA" id="ARBA00022771"/>
    </source>
</evidence>
<evidence type="ECO:0000256" key="8">
    <source>
        <dbReference type="ARBA" id="ARBA00023163"/>
    </source>
</evidence>
<dbReference type="PROSITE" id="PS50157">
    <property type="entry name" value="ZINC_FINGER_C2H2_2"/>
    <property type="match status" value="2"/>
</dbReference>
<comment type="caution">
    <text evidence="12">The sequence shown here is derived from an EMBL/GenBank/DDBJ whole genome shotgun (WGS) entry which is preliminary data.</text>
</comment>
<dbReference type="InterPro" id="IPR050752">
    <property type="entry name" value="C2H2-ZF_domain"/>
</dbReference>
<dbReference type="EMBL" id="JABFDY010000002">
    <property type="protein sequence ID" value="KAF7710327.1"/>
    <property type="molecule type" value="Genomic_DNA"/>
</dbReference>
<keyword evidence="2" id="KW-0479">Metal-binding</keyword>
<dbReference type="SMART" id="SM00355">
    <property type="entry name" value="ZnF_C2H2"/>
    <property type="match status" value="2"/>
</dbReference>
<keyword evidence="7" id="KW-0238">DNA-binding</keyword>
<feature type="domain" description="C2H2-type" evidence="11">
    <location>
        <begin position="322"/>
        <end position="345"/>
    </location>
</feature>
<sequence length="391" mass="44321">MEVEDPISAKFQTIVEALMIKTTSEIVKVFTDVMLETRMEIFRSWREIDDLKQEMEQREMQSAVPLFRNQMTQVMLKIEEDEVELSQQSHVIPESTECRFEIQMLEDAAAEELDTRQESISVPVTPEITAPETSVTKPQVTQLQGRNKICGLSPASIVSEHQTSGTETEMLATSEIQALAVVSPQPPPTSTTRTVRKRSIRKRTVESKKKYMSKKIAATQSSSVTHTLRDRHLLGNQKPCVCCTSGQCTQQRNEPKKNSLVTSCGYTCKECGTVFQEIIEFETHKCPKKHRCSRCGQTFTCLKKLAIHNQHVPPTLENPFPYKCYLCDHMFATRCGWNIHKRIHAHGHVPGVVQQDIPSPSHSFTVPKELKSKVEVRLENFRGSVESCTIS</sequence>
<accession>A0A8T0BXV1</accession>
<evidence type="ECO:0000256" key="9">
    <source>
        <dbReference type="ARBA" id="ARBA00023242"/>
    </source>
</evidence>
<evidence type="ECO:0000313" key="12">
    <source>
        <dbReference type="EMBL" id="KAF7710327.1"/>
    </source>
</evidence>
<feature type="domain" description="C2H2-type" evidence="11">
    <location>
        <begin position="290"/>
        <end position="319"/>
    </location>
</feature>
<evidence type="ECO:0000256" key="1">
    <source>
        <dbReference type="ARBA" id="ARBA00004123"/>
    </source>
</evidence>
<dbReference type="AlphaFoldDB" id="A0A8T0BXV1"/>
<keyword evidence="3" id="KW-0677">Repeat</keyword>
<evidence type="ECO:0000256" key="7">
    <source>
        <dbReference type="ARBA" id="ARBA00023125"/>
    </source>
</evidence>
<name>A0A8T0BXV1_SILME</name>
<gene>
    <name evidence="12" type="ORF">HF521_009199</name>
</gene>
<dbReference type="PROSITE" id="PS00028">
    <property type="entry name" value="ZINC_FINGER_C2H2_1"/>
    <property type="match status" value="1"/>
</dbReference>
<evidence type="ECO:0000256" key="6">
    <source>
        <dbReference type="ARBA" id="ARBA00023015"/>
    </source>
</evidence>
<organism evidence="12 13">
    <name type="scientific">Silurus meridionalis</name>
    <name type="common">Southern catfish</name>
    <name type="synonym">Silurus soldatovi meridionalis</name>
    <dbReference type="NCBI Taxonomy" id="175797"/>
    <lineage>
        <taxon>Eukaryota</taxon>
        <taxon>Metazoa</taxon>
        <taxon>Chordata</taxon>
        <taxon>Craniata</taxon>
        <taxon>Vertebrata</taxon>
        <taxon>Euteleostomi</taxon>
        <taxon>Actinopterygii</taxon>
        <taxon>Neopterygii</taxon>
        <taxon>Teleostei</taxon>
        <taxon>Ostariophysi</taxon>
        <taxon>Siluriformes</taxon>
        <taxon>Siluridae</taxon>
        <taxon>Silurus</taxon>
    </lineage>
</organism>
<dbReference type="Proteomes" id="UP000606274">
    <property type="component" value="Unassembled WGS sequence"/>
</dbReference>
<dbReference type="GO" id="GO:0000981">
    <property type="term" value="F:DNA-binding transcription factor activity, RNA polymerase II-specific"/>
    <property type="evidence" value="ECO:0007669"/>
    <property type="project" value="TreeGrafter"/>
</dbReference>
<keyword evidence="13" id="KW-1185">Reference proteome</keyword>
<dbReference type="GO" id="GO:0000978">
    <property type="term" value="F:RNA polymerase II cis-regulatory region sequence-specific DNA binding"/>
    <property type="evidence" value="ECO:0007669"/>
    <property type="project" value="TreeGrafter"/>
</dbReference>
<dbReference type="PANTHER" id="PTHR24384">
    <property type="entry name" value="FINGER PUTATIVE TRANSCRIPTION FACTOR FAMILY-RELATED"/>
    <property type="match status" value="1"/>
</dbReference>